<name>A0AB35U4U4_9FIRM</name>
<keyword evidence="2" id="KW-1185">Reference proteome</keyword>
<evidence type="ECO:0000313" key="2">
    <source>
        <dbReference type="Proteomes" id="UP001286174"/>
    </source>
</evidence>
<comment type="caution">
    <text evidence="1">The sequence shown here is derived from an EMBL/GenBank/DDBJ whole genome shotgun (WGS) entry which is preliminary data.</text>
</comment>
<protein>
    <submittedName>
        <fullName evidence="1">Uncharacterized protein</fullName>
    </submittedName>
</protein>
<proteinExistence type="predicted"/>
<dbReference type="EMBL" id="JALBUR010000013">
    <property type="protein sequence ID" value="MDX8419749.1"/>
    <property type="molecule type" value="Genomic_DNA"/>
</dbReference>
<evidence type="ECO:0000313" key="1">
    <source>
        <dbReference type="EMBL" id="MDX8419749.1"/>
    </source>
</evidence>
<accession>A0AB35U4U4</accession>
<gene>
    <name evidence="1" type="ORF">MOZ60_06535</name>
</gene>
<sequence>MAKNVCDFCLKESGGLFGRTIRLSDGHHICKNCRAIIQSYGLPVQFDLFQQLVTAHPNLRDMIMDAYLETHDPGTAIARFYPLPRVMMHEGEHCINAVEAEMTVKKSEIPAANAVASIADIQRKDIVNLADAPEDTSRSDLQRVKGMLYESEVALYFLSEKFINCHRLGFVKRNTGETDQIQVVTRKYTYTYKVAHADLFFMRERFFRKVNAAANNKQQHLIYIRNDNELTITPGVYEIPRSLKPGIYKVKAVKDDGLHIRDSIGRVKDYYENEECIDLTDGGILECTGEYELEWVASNKEEAEKKTRR</sequence>
<dbReference type="Proteomes" id="UP001286174">
    <property type="component" value="Unassembled WGS sequence"/>
</dbReference>
<reference evidence="1 2" key="1">
    <citation type="submission" date="2022-03" db="EMBL/GenBank/DDBJ databases">
        <title>Novel taxa within the pig intestine.</title>
        <authorList>
            <person name="Wylensek D."/>
            <person name="Bishof K."/>
            <person name="Afrizal A."/>
            <person name="Clavel T."/>
        </authorList>
    </citation>
    <scope>NUCLEOTIDE SEQUENCE [LARGE SCALE GENOMIC DNA]</scope>
    <source>
        <strain evidence="1 2">CLA-KB-P133</strain>
    </source>
</reference>
<organism evidence="1 2">
    <name type="scientific">Grylomicrobium aquisgranensis</name>
    <dbReference type="NCBI Taxonomy" id="2926318"/>
    <lineage>
        <taxon>Bacteria</taxon>
        <taxon>Bacillati</taxon>
        <taxon>Bacillota</taxon>
        <taxon>Erysipelotrichia</taxon>
        <taxon>Erysipelotrichales</taxon>
        <taxon>Erysipelotrichaceae</taxon>
        <taxon>Grylomicrobium</taxon>
    </lineage>
</organism>
<dbReference type="RefSeq" id="WP_108775635.1">
    <property type="nucleotide sequence ID" value="NZ_JALBUR010000013.1"/>
</dbReference>
<dbReference type="AlphaFoldDB" id="A0AB35U4U4"/>